<feature type="domain" description="ParB-like N-terminal" evidence="4">
    <location>
        <begin position="31"/>
        <end position="120"/>
    </location>
</feature>
<dbReference type="GO" id="GO:0007059">
    <property type="term" value="P:chromosome segregation"/>
    <property type="evidence" value="ECO:0007669"/>
    <property type="project" value="UniProtKB-KW"/>
</dbReference>
<evidence type="ECO:0000256" key="3">
    <source>
        <dbReference type="ARBA" id="ARBA00023125"/>
    </source>
</evidence>
<dbReference type="Proteomes" id="UP000192582">
    <property type="component" value="Unassembled WGS sequence"/>
</dbReference>
<dbReference type="InterPro" id="IPR036086">
    <property type="entry name" value="ParB/Sulfiredoxin_sf"/>
</dbReference>
<comment type="similarity">
    <text evidence="1">Belongs to the ParB family.</text>
</comment>
<organism evidence="5 6">
    <name type="scientific">Deinococcus hopiensis KR-140</name>
    <dbReference type="NCBI Taxonomy" id="695939"/>
    <lineage>
        <taxon>Bacteria</taxon>
        <taxon>Thermotogati</taxon>
        <taxon>Deinococcota</taxon>
        <taxon>Deinococci</taxon>
        <taxon>Deinococcales</taxon>
        <taxon>Deinococcaceae</taxon>
        <taxon>Deinococcus</taxon>
    </lineage>
</organism>
<dbReference type="NCBIfam" id="TIGR00180">
    <property type="entry name" value="parB_part"/>
    <property type="match status" value="1"/>
</dbReference>
<dbReference type="AlphaFoldDB" id="A0A1W1UMU8"/>
<evidence type="ECO:0000256" key="2">
    <source>
        <dbReference type="ARBA" id="ARBA00022829"/>
    </source>
</evidence>
<protein>
    <submittedName>
        <fullName evidence="5">ParB family protein</fullName>
    </submittedName>
</protein>
<evidence type="ECO:0000256" key="1">
    <source>
        <dbReference type="ARBA" id="ARBA00006295"/>
    </source>
</evidence>
<dbReference type="EMBL" id="FWWU01000005">
    <property type="protein sequence ID" value="SMB82034.1"/>
    <property type="molecule type" value="Genomic_DNA"/>
</dbReference>
<keyword evidence="6" id="KW-1185">Reference proteome</keyword>
<dbReference type="Gene3D" id="3.90.1530.30">
    <property type="match status" value="1"/>
</dbReference>
<dbReference type="CDD" id="cd16393">
    <property type="entry name" value="SPO0J_N"/>
    <property type="match status" value="1"/>
</dbReference>
<dbReference type="InterPro" id="IPR003115">
    <property type="entry name" value="ParB_N"/>
</dbReference>
<keyword evidence="3" id="KW-0238">DNA-binding</keyword>
<dbReference type="SMART" id="SM00470">
    <property type="entry name" value="ParB"/>
    <property type="match status" value="1"/>
</dbReference>
<proteinExistence type="inferred from homology"/>
<dbReference type="Gene3D" id="1.10.10.2830">
    <property type="match status" value="1"/>
</dbReference>
<dbReference type="InterPro" id="IPR050336">
    <property type="entry name" value="Chromosome_partition/occlusion"/>
</dbReference>
<dbReference type="GO" id="GO:0003677">
    <property type="term" value="F:DNA binding"/>
    <property type="evidence" value="ECO:0007669"/>
    <property type="project" value="UniProtKB-KW"/>
</dbReference>
<evidence type="ECO:0000259" key="4">
    <source>
        <dbReference type="SMART" id="SM00470"/>
    </source>
</evidence>
<dbReference type="Pfam" id="PF02195">
    <property type="entry name" value="ParB_N"/>
    <property type="match status" value="1"/>
</dbReference>
<dbReference type="GO" id="GO:0005694">
    <property type="term" value="C:chromosome"/>
    <property type="evidence" value="ECO:0007669"/>
    <property type="project" value="TreeGrafter"/>
</dbReference>
<dbReference type="RefSeq" id="WP_084046129.1">
    <property type="nucleotide sequence ID" value="NZ_FWWU01000005.1"/>
</dbReference>
<gene>
    <name evidence="5" type="ORF">SAMN00790413_04822</name>
</gene>
<evidence type="ECO:0000313" key="6">
    <source>
        <dbReference type="Proteomes" id="UP000192582"/>
    </source>
</evidence>
<dbReference type="STRING" id="695939.SAMN00790413_04822"/>
<sequence>MTRKRPERQRNLAGLLAGAADLTQPGTSPVHHLPVDALRPGSQQPRRAFDEAGLESLAESVRREGVLQPLLVRPVDVGHEIVAGERRWRAAQRAGLTEVPVVVRELTDREAQRMALVENLQREDLNTVDEVDAKLDLVASVLGLPREDARARLMQLLRGEPGEEHAALESAFAPLGENWTSFAKNKLRILKWPSVVLEAVRAGLPFTLGSIIVAAPDEHHAALVALAQTGAGRQEIQAEIKRLGEAKGKEKVPEALRVARVLGSTRFISALDPDARKALDRWLAKMPEAVRNALGD</sequence>
<accession>A0A1W1UMU8</accession>
<keyword evidence="2" id="KW-0159">Chromosome partition</keyword>
<dbReference type="FunFam" id="3.90.1530.30:FF:000001">
    <property type="entry name" value="Chromosome partitioning protein ParB"/>
    <property type="match status" value="1"/>
</dbReference>
<reference evidence="5 6" key="1">
    <citation type="submission" date="2017-04" db="EMBL/GenBank/DDBJ databases">
        <authorList>
            <person name="Afonso C.L."/>
            <person name="Miller P.J."/>
            <person name="Scott M.A."/>
            <person name="Spackman E."/>
            <person name="Goraichik I."/>
            <person name="Dimitrov K.M."/>
            <person name="Suarez D.L."/>
            <person name="Swayne D.E."/>
        </authorList>
    </citation>
    <scope>NUCLEOTIDE SEQUENCE [LARGE SCALE GENOMIC DNA]</scope>
    <source>
        <strain evidence="5 6">KR-140</strain>
    </source>
</reference>
<dbReference type="FunFam" id="1.10.10.2830:FF:000003">
    <property type="entry name" value="Probable chromosome 2-partitioning protein ParB"/>
    <property type="match status" value="1"/>
</dbReference>
<name>A0A1W1UMU8_9DEIO</name>
<dbReference type="PANTHER" id="PTHR33375">
    <property type="entry name" value="CHROMOSOME-PARTITIONING PROTEIN PARB-RELATED"/>
    <property type="match status" value="1"/>
</dbReference>
<dbReference type="SUPFAM" id="SSF109709">
    <property type="entry name" value="KorB DNA-binding domain-like"/>
    <property type="match status" value="1"/>
</dbReference>
<dbReference type="InterPro" id="IPR004437">
    <property type="entry name" value="ParB/RepB/Spo0J"/>
</dbReference>
<evidence type="ECO:0000313" key="5">
    <source>
        <dbReference type="EMBL" id="SMB82034.1"/>
    </source>
</evidence>
<dbReference type="PANTHER" id="PTHR33375:SF7">
    <property type="entry name" value="CHROMOSOME 2-PARTITIONING PROTEIN PARB-RELATED"/>
    <property type="match status" value="1"/>
</dbReference>
<dbReference type="SUPFAM" id="SSF110849">
    <property type="entry name" value="ParB/Sulfiredoxin"/>
    <property type="match status" value="1"/>
</dbReference>
<dbReference type="OrthoDB" id="61260at2"/>